<gene>
    <name evidence="2" type="ORF">OL599_20725</name>
</gene>
<accession>A0AA41YQR5</accession>
<evidence type="ECO:0000313" key="3">
    <source>
        <dbReference type="Proteomes" id="UP001165679"/>
    </source>
</evidence>
<dbReference type="PANTHER" id="PTHR47755">
    <property type="entry name" value="CELL DIVISION PROTEIN FTSX"/>
    <property type="match status" value="1"/>
</dbReference>
<dbReference type="InterPro" id="IPR004513">
    <property type="entry name" value="FtsX"/>
</dbReference>
<dbReference type="GO" id="GO:0051301">
    <property type="term" value="P:cell division"/>
    <property type="evidence" value="ECO:0007669"/>
    <property type="project" value="UniProtKB-KW"/>
</dbReference>
<dbReference type="PANTHER" id="PTHR47755:SF1">
    <property type="entry name" value="CELL DIVISION PROTEIN FTSX"/>
    <property type="match status" value="1"/>
</dbReference>
<keyword evidence="3" id="KW-1185">Reference proteome</keyword>
<keyword evidence="2" id="KW-0131">Cell cycle</keyword>
<feature type="non-terminal residue" evidence="2">
    <location>
        <position position="240"/>
    </location>
</feature>
<feature type="transmembrane region" description="Helical" evidence="1">
    <location>
        <begin position="176"/>
        <end position="194"/>
    </location>
</feature>
<evidence type="ECO:0000313" key="2">
    <source>
        <dbReference type="EMBL" id="MCW3476996.1"/>
    </source>
</evidence>
<reference evidence="2" key="2">
    <citation type="submission" date="2022-10" db="EMBL/GenBank/DDBJ databases">
        <authorList>
            <person name="Trinh H.N."/>
        </authorList>
    </citation>
    <scope>NUCLEOTIDE SEQUENCE</scope>
    <source>
        <strain evidence="2">RN2-1</strain>
    </source>
</reference>
<sequence>MASQTSHRSSRFDDLGLRRGLGDRMLPLLVAAMAFLAALALAGSVGAASLARHWQEGAGSALTVQVPHPGAQAANGSATRLDRVVAALRGAPGIASARPLGDAELADLLRPWLGAGAGKLSLPLPAVIEVHLSGEGPDLPALAARLEAAAPGTLAESHGVWVGRLSTLARSLQACAWAALLVVALVAAAVIAVATRAGLVARREAIEIVHGLGATDSYIAARFAARATRLAALGGAVGAL</sequence>
<keyword evidence="1" id="KW-0472">Membrane</keyword>
<dbReference type="GO" id="GO:0016020">
    <property type="term" value="C:membrane"/>
    <property type="evidence" value="ECO:0007669"/>
    <property type="project" value="InterPro"/>
</dbReference>
<dbReference type="GO" id="GO:0032153">
    <property type="term" value="C:cell division site"/>
    <property type="evidence" value="ECO:0007669"/>
    <property type="project" value="TreeGrafter"/>
</dbReference>
<dbReference type="AlphaFoldDB" id="A0AA41YQR5"/>
<name>A0AA41YQR5_9PROT</name>
<comment type="caution">
    <text evidence="2">The sequence shown here is derived from an EMBL/GenBank/DDBJ whole genome shotgun (WGS) entry which is preliminary data.</text>
</comment>
<proteinExistence type="predicted"/>
<dbReference type="Proteomes" id="UP001165679">
    <property type="component" value="Unassembled WGS sequence"/>
</dbReference>
<organism evidence="2 3">
    <name type="scientific">Limobrevibacterium gyesilva</name>
    <dbReference type="NCBI Taxonomy" id="2991712"/>
    <lineage>
        <taxon>Bacteria</taxon>
        <taxon>Pseudomonadati</taxon>
        <taxon>Pseudomonadota</taxon>
        <taxon>Alphaproteobacteria</taxon>
        <taxon>Acetobacterales</taxon>
        <taxon>Acetobacteraceae</taxon>
        <taxon>Limobrevibacterium</taxon>
    </lineage>
</organism>
<keyword evidence="1" id="KW-0812">Transmembrane</keyword>
<keyword evidence="2" id="KW-0132">Cell division</keyword>
<reference evidence="2" key="1">
    <citation type="submission" date="2022-09" db="EMBL/GenBank/DDBJ databases">
        <title>Rhodovastum sp. nov. RN2-1 isolated from soil in Seongnam, South Korea.</title>
        <authorList>
            <person name="Le N.T."/>
        </authorList>
    </citation>
    <scope>NUCLEOTIDE SEQUENCE</scope>
    <source>
        <strain evidence="2">RN2-1</strain>
    </source>
</reference>
<keyword evidence="1" id="KW-1133">Transmembrane helix</keyword>
<dbReference type="EMBL" id="JAPDNT010000027">
    <property type="protein sequence ID" value="MCW3476996.1"/>
    <property type="molecule type" value="Genomic_DNA"/>
</dbReference>
<protein>
    <submittedName>
        <fullName evidence="2">Cell division protein FtsX</fullName>
    </submittedName>
</protein>
<dbReference type="RefSeq" id="WP_264715855.1">
    <property type="nucleotide sequence ID" value="NZ_JAPDNT010000027.1"/>
</dbReference>
<evidence type="ECO:0000256" key="1">
    <source>
        <dbReference type="SAM" id="Phobius"/>
    </source>
</evidence>